<dbReference type="PROSITE" id="PS00633">
    <property type="entry name" value="BROMODOMAIN_1"/>
    <property type="match status" value="1"/>
</dbReference>
<dbReference type="InterPro" id="IPR001487">
    <property type="entry name" value="Bromodomain"/>
</dbReference>
<dbReference type="SUPFAM" id="SSF47370">
    <property type="entry name" value="Bromodomain"/>
    <property type="match status" value="1"/>
</dbReference>
<keyword evidence="6" id="KW-1185">Reference proteome</keyword>
<proteinExistence type="predicted"/>
<feature type="compositionally biased region" description="Basic and acidic residues" evidence="3">
    <location>
        <begin position="113"/>
        <end position="125"/>
    </location>
</feature>
<feature type="region of interest" description="Disordered" evidence="3">
    <location>
        <begin position="91"/>
        <end position="128"/>
    </location>
</feature>
<feature type="compositionally biased region" description="Basic and acidic residues" evidence="3">
    <location>
        <begin position="418"/>
        <end position="442"/>
    </location>
</feature>
<feature type="compositionally biased region" description="Polar residues" evidence="3">
    <location>
        <begin position="51"/>
        <end position="65"/>
    </location>
</feature>
<evidence type="ECO:0000256" key="3">
    <source>
        <dbReference type="SAM" id="MobiDB-lite"/>
    </source>
</evidence>
<evidence type="ECO:0000313" key="6">
    <source>
        <dbReference type="Proteomes" id="UP000187406"/>
    </source>
</evidence>
<feature type="compositionally biased region" description="Basic and acidic residues" evidence="3">
    <location>
        <begin position="460"/>
        <end position="485"/>
    </location>
</feature>
<dbReference type="OrthoDB" id="21449at2759"/>
<keyword evidence="1 2" id="KW-0103">Bromodomain</keyword>
<dbReference type="Pfam" id="PF00439">
    <property type="entry name" value="Bromodomain"/>
    <property type="match status" value="1"/>
</dbReference>
<feature type="compositionally biased region" description="Acidic residues" evidence="3">
    <location>
        <begin position="407"/>
        <end position="417"/>
    </location>
</feature>
<feature type="compositionally biased region" description="Low complexity" evidence="3">
    <location>
        <begin position="13"/>
        <end position="27"/>
    </location>
</feature>
<dbReference type="Proteomes" id="UP000187406">
    <property type="component" value="Unassembled WGS sequence"/>
</dbReference>
<dbReference type="InterPro" id="IPR018359">
    <property type="entry name" value="Bromodomain_CS"/>
</dbReference>
<dbReference type="PANTHER" id="PTHR47809:SF2">
    <property type="entry name" value="DNA-BINDING BROMODOMAIN-CONTAINING PROTEIN"/>
    <property type="match status" value="1"/>
</dbReference>
<name>A0A1Q3DCN1_CEPFO</name>
<accession>A0A1Q3DCN1</accession>
<feature type="domain" description="Bromo" evidence="4">
    <location>
        <begin position="207"/>
        <end position="280"/>
    </location>
</feature>
<dbReference type="Gene3D" id="1.20.920.10">
    <property type="entry name" value="Bromodomain-like"/>
    <property type="match status" value="1"/>
</dbReference>
<gene>
    <name evidence="5" type="ORF">CFOL_v3_33619</name>
</gene>
<dbReference type="InterPro" id="IPR036427">
    <property type="entry name" value="Bromodomain-like_sf"/>
</dbReference>
<evidence type="ECO:0000259" key="4">
    <source>
        <dbReference type="PROSITE" id="PS50014"/>
    </source>
</evidence>
<dbReference type="STRING" id="3775.A0A1Q3DCN1"/>
<reference evidence="6" key="1">
    <citation type="submission" date="2016-04" db="EMBL/GenBank/DDBJ databases">
        <title>Cephalotus genome sequencing.</title>
        <authorList>
            <person name="Fukushima K."/>
            <person name="Hasebe M."/>
            <person name="Fang X."/>
        </authorList>
    </citation>
    <scope>NUCLEOTIDE SEQUENCE [LARGE SCALE GENOMIC DNA]</scope>
    <source>
        <strain evidence="6">cv. St1</strain>
    </source>
</reference>
<protein>
    <submittedName>
        <fullName evidence="5">Bromodomain domain-containing protein</fullName>
    </submittedName>
</protein>
<dbReference type="PROSITE" id="PS50014">
    <property type="entry name" value="BROMODOMAIN_2"/>
    <property type="match status" value="1"/>
</dbReference>
<sequence length="592" mass="65764">MKRKRGHKKGKAKAPPVTAANPVVPNVISANTKENSHTDNDEYESGMEVDTPSSTGTDQPLNVASINPDGSIDKAAGKVVNRVKVKLKTPKMLESNMPSHSDNTDKSSPGMGFERKSGGGEKVEDSGNSSAELKMGFAGIWGTKAGSIKIKSSSMAWGGLSGDKSSNVVMAKGGESLHKKEPKTLNQETRYNKLELEEALSVIKKVMKMDAAEPFNVPVNPEALGIPDYFDVIDTPMDLGTICSNLENGDKYMNSEDVFKDVQYIWDNCYKYNSKGDYIMDLMKRVKKNFMKYWVAAGLFNDQPRETHGVENIQSPDAALSSQGKVHLKGVQLKQKSQKRHGRRHKSDCLCAICVLKRRKREREENSRISRVQIGGVDNNHAQEVKHEGSSLIGSPCGEDSSSNMDESLDGDVDAEVEGNRDEVKVEVTEQHYSPMEEKHEEEGEEDEDEEAEEEEEESEIKVQKKGEGDTKEQSQIDDRSREEPNGESQPAILGKSGAVVQDHTQRGYPLEGQHEETVTAQQQKHQDPQELQEKAKLYESFQFENPMLLSLCGVLFPDNHKSVWSGQHSLAQYQGPRRISSIHKAVETLMK</sequence>
<evidence type="ECO:0000313" key="5">
    <source>
        <dbReference type="EMBL" id="GAV90210.1"/>
    </source>
</evidence>
<evidence type="ECO:0000256" key="2">
    <source>
        <dbReference type="PROSITE-ProRule" id="PRU00035"/>
    </source>
</evidence>
<dbReference type="EMBL" id="BDDD01006046">
    <property type="protein sequence ID" value="GAV90210.1"/>
    <property type="molecule type" value="Genomic_DNA"/>
</dbReference>
<dbReference type="PRINTS" id="PR00503">
    <property type="entry name" value="BROMODOMAIN"/>
</dbReference>
<comment type="caution">
    <text evidence="5">The sequence shown here is derived from an EMBL/GenBank/DDBJ whole genome shotgun (WGS) entry which is preliminary data.</text>
</comment>
<dbReference type="SMART" id="SM00297">
    <property type="entry name" value="BROMO"/>
    <property type="match status" value="1"/>
</dbReference>
<organism evidence="5 6">
    <name type="scientific">Cephalotus follicularis</name>
    <name type="common">Albany pitcher plant</name>
    <dbReference type="NCBI Taxonomy" id="3775"/>
    <lineage>
        <taxon>Eukaryota</taxon>
        <taxon>Viridiplantae</taxon>
        <taxon>Streptophyta</taxon>
        <taxon>Embryophyta</taxon>
        <taxon>Tracheophyta</taxon>
        <taxon>Spermatophyta</taxon>
        <taxon>Magnoliopsida</taxon>
        <taxon>eudicotyledons</taxon>
        <taxon>Gunneridae</taxon>
        <taxon>Pentapetalae</taxon>
        <taxon>rosids</taxon>
        <taxon>fabids</taxon>
        <taxon>Oxalidales</taxon>
        <taxon>Cephalotaceae</taxon>
        <taxon>Cephalotus</taxon>
    </lineage>
</organism>
<dbReference type="PANTHER" id="PTHR47809">
    <property type="entry name" value="DNA-BINDING BROMODOMAIN-CONTAINING PROTEIN"/>
    <property type="match status" value="1"/>
</dbReference>
<feature type="region of interest" description="Disordered" evidence="3">
    <location>
        <begin position="1"/>
        <end position="75"/>
    </location>
</feature>
<feature type="compositionally biased region" description="Acidic residues" evidence="3">
    <location>
        <begin position="443"/>
        <end position="459"/>
    </location>
</feature>
<evidence type="ECO:0000256" key="1">
    <source>
        <dbReference type="ARBA" id="ARBA00023117"/>
    </source>
</evidence>
<dbReference type="CDD" id="cd05494">
    <property type="entry name" value="Bromodomain_1"/>
    <property type="match status" value="1"/>
</dbReference>
<feature type="compositionally biased region" description="Basic residues" evidence="3">
    <location>
        <begin position="1"/>
        <end position="12"/>
    </location>
</feature>
<dbReference type="FunCoup" id="A0A1Q3DCN1">
    <property type="interactions" value="1599"/>
</dbReference>
<dbReference type="AlphaFoldDB" id="A0A1Q3DCN1"/>
<dbReference type="InParanoid" id="A0A1Q3DCN1"/>
<feature type="region of interest" description="Disordered" evidence="3">
    <location>
        <begin position="374"/>
        <end position="531"/>
    </location>
</feature>